<dbReference type="EC" id="2.2.1.2" evidence="2"/>
<dbReference type="GO" id="GO:0005829">
    <property type="term" value="C:cytosol"/>
    <property type="evidence" value="ECO:0007669"/>
    <property type="project" value="TreeGrafter"/>
</dbReference>
<dbReference type="InterPro" id="IPR013785">
    <property type="entry name" value="Aldolase_TIM"/>
</dbReference>
<name>A0A3S4IY04_KLEPN</name>
<evidence type="ECO:0000313" key="3">
    <source>
        <dbReference type="Proteomes" id="UP000282433"/>
    </source>
</evidence>
<gene>
    <name evidence="2" type="primary">talB_2</name>
    <name evidence="2" type="ORF">NCTC13635_06792</name>
</gene>
<dbReference type="GO" id="GO:0004801">
    <property type="term" value="F:transaldolase activity"/>
    <property type="evidence" value="ECO:0007669"/>
    <property type="project" value="UniProtKB-EC"/>
</dbReference>
<organism evidence="2 3">
    <name type="scientific">Klebsiella pneumoniae</name>
    <dbReference type="NCBI Taxonomy" id="573"/>
    <lineage>
        <taxon>Bacteria</taxon>
        <taxon>Pseudomonadati</taxon>
        <taxon>Pseudomonadota</taxon>
        <taxon>Gammaproteobacteria</taxon>
        <taxon>Enterobacterales</taxon>
        <taxon>Enterobacteriaceae</taxon>
        <taxon>Klebsiella/Raoultella group</taxon>
        <taxon>Klebsiella</taxon>
        <taxon>Klebsiella pneumoniae complex</taxon>
    </lineage>
</organism>
<protein>
    <submittedName>
        <fullName evidence="2">Transaldolase A</fullName>
        <ecNumber evidence="2">2.2.1.2</ecNumber>
    </submittedName>
</protein>
<dbReference type="Gene3D" id="3.20.20.70">
    <property type="entry name" value="Aldolase class I"/>
    <property type="match status" value="1"/>
</dbReference>
<evidence type="ECO:0000313" key="2">
    <source>
        <dbReference type="EMBL" id="VEB07449.1"/>
    </source>
</evidence>
<evidence type="ECO:0000256" key="1">
    <source>
        <dbReference type="ARBA" id="ARBA00023270"/>
    </source>
</evidence>
<keyword evidence="1" id="KW-0704">Schiff base</keyword>
<dbReference type="SUPFAM" id="SSF51569">
    <property type="entry name" value="Aldolase"/>
    <property type="match status" value="1"/>
</dbReference>
<dbReference type="PANTHER" id="PTHR10683">
    <property type="entry name" value="TRANSALDOLASE"/>
    <property type="match status" value="1"/>
</dbReference>
<proteinExistence type="predicted"/>
<accession>A0A3S4IY04</accession>
<dbReference type="PANTHER" id="PTHR10683:SF18">
    <property type="entry name" value="TRANSALDOLASE"/>
    <property type="match status" value="1"/>
</dbReference>
<dbReference type="Proteomes" id="UP000282433">
    <property type="component" value="Chromosome"/>
</dbReference>
<dbReference type="EMBL" id="LR134162">
    <property type="protein sequence ID" value="VEB07449.1"/>
    <property type="molecule type" value="Genomic_DNA"/>
</dbReference>
<reference evidence="2 3" key="1">
    <citation type="submission" date="2018-12" db="EMBL/GenBank/DDBJ databases">
        <authorList>
            <consortium name="Pathogen Informatics"/>
        </authorList>
    </citation>
    <scope>NUCLEOTIDE SEQUENCE [LARGE SCALE GENOMIC DNA]</scope>
    <source>
        <strain evidence="2 3">NCTC13635</strain>
    </source>
</reference>
<dbReference type="GO" id="GO:0005975">
    <property type="term" value="P:carbohydrate metabolic process"/>
    <property type="evidence" value="ECO:0007669"/>
    <property type="project" value="InterPro"/>
</dbReference>
<dbReference type="Pfam" id="PF00923">
    <property type="entry name" value="TAL_FSA"/>
    <property type="match status" value="1"/>
</dbReference>
<dbReference type="InterPro" id="IPR001585">
    <property type="entry name" value="TAL/FSA"/>
</dbReference>
<keyword evidence="2" id="KW-0808">Transferase</keyword>
<sequence>MRRSGRLSHLAFVGRIYDWYQKHQPQSAYQVDSDPGVVSVRQIYQYYKSHGYDTVVMGASFRRIEQIQALAGCDRLTISPALLDELAASEGVLTRQLTPGSVTETRPSPMTQAEFLWQHHQDPMAVEKLAEGIRLFAVDQVKLEQQIQQML</sequence>
<dbReference type="AlphaFoldDB" id="A0A3S4IY04"/>